<feature type="signal peptide" evidence="1">
    <location>
        <begin position="1"/>
        <end position="22"/>
    </location>
</feature>
<comment type="caution">
    <text evidence="2">The sequence shown here is derived from an EMBL/GenBank/DDBJ whole genome shotgun (WGS) entry which is preliminary data.</text>
</comment>
<evidence type="ECO:0000313" key="3">
    <source>
        <dbReference type="Proteomes" id="UP000789405"/>
    </source>
</evidence>
<evidence type="ECO:0000256" key="1">
    <source>
        <dbReference type="SAM" id="SignalP"/>
    </source>
</evidence>
<protein>
    <submittedName>
        <fullName evidence="2">10310_t:CDS:1</fullName>
    </submittedName>
</protein>
<dbReference type="AlphaFoldDB" id="A0A9N8ZK99"/>
<name>A0A9N8ZK99_9GLOM</name>
<accession>A0A9N8ZK99</accession>
<dbReference type="Proteomes" id="UP000789405">
    <property type="component" value="Unassembled WGS sequence"/>
</dbReference>
<dbReference type="EMBL" id="CAJVPY010000916">
    <property type="protein sequence ID" value="CAG8498572.1"/>
    <property type="molecule type" value="Genomic_DNA"/>
</dbReference>
<evidence type="ECO:0000313" key="2">
    <source>
        <dbReference type="EMBL" id="CAG8498572.1"/>
    </source>
</evidence>
<feature type="chain" id="PRO_5040193943" evidence="1">
    <location>
        <begin position="23"/>
        <end position="169"/>
    </location>
</feature>
<keyword evidence="1" id="KW-0732">Signal</keyword>
<gene>
    <name evidence="2" type="ORF">DERYTH_LOCUS2780</name>
</gene>
<reference evidence="2" key="1">
    <citation type="submission" date="2021-06" db="EMBL/GenBank/DDBJ databases">
        <authorList>
            <person name="Kallberg Y."/>
            <person name="Tangrot J."/>
            <person name="Rosling A."/>
        </authorList>
    </citation>
    <scope>NUCLEOTIDE SEQUENCE</scope>
    <source>
        <strain evidence="2">MA453B</strain>
    </source>
</reference>
<organism evidence="2 3">
    <name type="scientific">Dentiscutata erythropus</name>
    <dbReference type="NCBI Taxonomy" id="1348616"/>
    <lineage>
        <taxon>Eukaryota</taxon>
        <taxon>Fungi</taxon>
        <taxon>Fungi incertae sedis</taxon>
        <taxon>Mucoromycota</taxon>
        <taxon>Glomeromycotina</taxon>
        <taxon>Glomeromycetes</taxon>
        <taxon>Diversisporales</taxon>
        <taxon>Gigasporaceae</taxon>
        <taxon>Dentiscutata</taxon>
    </lineage>
</organism>
<keyword evidence="3" id="KW-1185">Reference proteome</keyword>
<dbReference type="OrthoDB" id="2436309at2759"/>
<sequence length="169" mass="19523">MVSLFQVLALDSLELLCVVVSGSLESSYVAFSDSQNDILGTLDSLLNSLKMMLIIRTNNCKLLTIHIYNDAICKQKDERSTKNIQIINIEEYRLKSTTDYIKALSIITQIPSLYKYLDQNILPVVAYWPGQLYIRKAITLLQKELDFQKKIIQIIELLFQQILKILFQF</sequence>
<proteinExistence type="predicted"/>